<accession>A0A847R5S5</accession>
<dbReference type="RefSeq" id="WP_168824245.1">
    <property type="nucleotide sequence ID" value="NZ_CP073013.1"/>
</dbReference>
<reference evidence="5 6" key="1">
    <citation type="submission" date="2020-04" db="EMBL/GenBank/DDBJ databases">
        <title>Marinomonas sp. M1K-6 isolated from the deep seawater of the Mariana Trench.</title>
        <authorList>
            <person name="Li Y."/>
        </authorList>
    </citation>
    <scope>NUCLEOTIDE SEQUENCE [LARGE SCALE GENOMIC DNA]</scope>
    <source>
        <strain evidence="5 6">M1K-6</strain>
    </source>
</reference>
<dbReference type="InterPro" id="IPR035965">
    <property type="entry name" value="PAS-like_dom_sf"/>
</dbReference>
<evidence type="ECO:0000259" key="4">
    <source>
        <dbReference type="PROSITE" id="PS50887"/>
    </source>
</evidence>
<dbReference type="InterPro" id="IPR043128">
    <property type="entry name" value="Rev_trsase/Diguanyl_cyclase"/>
</dbReference>
<evidence type="ECO:0000256" key="1">
    <source>
        <dbReference type="ARBA" id="ARBA00001946"/>
    </source>
</evidence>
<dbReference type="SMART" id="SM00267">
    <property type="entry name" value="GGDEF"/>
    <property type="match status" value="1"/>
</dbReference>
<keyword evidence="6" id="KW-1185">Reference proteome</keyword>
<dbReference type="Gene3D" id="3.30.450.20">
    <property type="entry name" value="PAS domain"/>
    <property type="match status" value="1"/>
</dbReference>
<dbReference type="AlphaFoldDB" id="A0A847R5S5"/>
<dbReference type="EMBL" id="JABAEK010000005">
    <property type="protein sequence ID" value="NLQ17416.1"/>
    <property type="molecule type" value="Genomic_DNA"/>
</dbReference>
<evidence type="ECO:0000256" key="2">
    <source>
        <dbReference type="ARBA" id="ARBA00012528"/>
    </source>
</evidence>
<evidence type="ECO:0000313" key="6">
    <source>
        <dbReference type="Proteomes" id="UP000586067"/>
    </source>
</evidence>
<dbReference type="PANTHER" id="PTHR45138">
    <property type="entry name" value="REGULATORY COMPONENTS OF SENSORY TRANSDUCTION SYSTEM"/>
    <property type="match status" value="1"/>
</dbReference>
<sequence length="339" mass="37851">MPHNAENITELHWLFDMLHHIDVGLVVLNTHYEVELWNGFMENHSGMSSSIAKKQSLFDLFPDLNRRWLGQKLDNVVALRTPIFISWEQRAYLFPFKSYRPITGLADNMFQNIALRPLANADGTVKHVCLVVYDVTDVATNKVALSSANRLLDQLSKTDALTELNNRSCLDKALVAVFNAFTADALVADKPVTDKLVDDDLVMNSNNTHSLVMADIDNFKKINDQYGHPVGDVVLQKVARILSSGSRKMDFVSRYGGEEFAILLPNTGTDGALFFCEKVRKKVAAAKIVTDKGDISITMSFGVADLRKTDKAVSSWLKRADEALYRAKKEGRNQSVVAD</sequence>
<dbReference type="Proteomes" id="UP000586067">
    <property type="component" value="Unassembled WGS sequence"/>
</dbReference>
<dbReference type="InterPro" id="IPR050469">
    <property type="entry name" value="Diguanylate_Cyclase"/>
</dbReference>
<dbReference type="SUPFAM" id="SSF55785">
    <property type="entry name" value="PYP-like sensor domain (PAS domain)"/>
    <property type="match status" value="1"/>
</dbReference>
<comment type="cofactor">
    <cofactor evidence="1">
        <name>Mg(2+)</name>
        <dbReference type="ChEBI" id="CHEBI:18420"/>
    </cofactor>
</comment>
<dbReference type="InterPro" id="IPR029787">
    <property type="entry name" value="Nucleotide_cyclase"/>
</dbReference>
<proteinExistence type="predicted"/>
<dbReference type="NCBIfam" id="TIGR00254">
    <property type="entry name" value="GGDEF"/>
    <property type="match status" value="1"/>
</dbReference>
<dbReference type="SUPFAM" id="SSF55073">
    <property type="entry name" value="Nucleotide cyclase"/>
    <property type="match status" value="1"/>
</dbReference>
<evidence type="ECO:0000313" key="5">
    <source>
        <dbReference type="EMBL" id="NLQ17416.1"/>
    </source>
</evidence>
<comment type="catalytic activity">
    <reaction evidence="3">
        <text>2 GTP = 3',3'-c-di-GMP + 2 diphosphate</text>
        <dbReference type="Rhea" id="RHEA:24898"/>
        <dbReference type="ChEBI" id="CHEBI:33019"/>
        <dbReference type="ChEBI" id="CHEBI:37565"/>
        <dbReference type="ChEBI" id="CHEBI:58805"/>
        <dbReference type="EC" id="2.7.7.65"/>
    </reaction>
</comment>
<protein>
    <recommendedName>
        <fullName evidence="2">diguanylate cyclase</fullName>
        <ecNumber evidence="2">2.7.7.65</ecNumber>
    </recommendedName>
</protein>
<dbReference type="FunFam" id="3.30.70.270:FF:000001">
    <property type="entry name" value="Diguanylate cyclase domain protein"/>
    <property type="match status" value="1"/>
</dbReference>
<dbReference type="PROSITE" id="PS50887">
    <property type="entry name" value="GGDEF"/>
    <property type="match status" value="1"/>
</dbReference>
<dbReference type="CDD" id="cd01949">
    <property type="entry name" value="GGDEF"/>
    <property type="match status" value="1"/>
</dbReference>
<dbReference type="Pfam" id="PF00990">
    <property type="entry name" value="GGDEF"/>
    <property type="match status" value="1"/>
</dbReference>
<dbReference type="GO" id="GO:0052621">
    <property type="term" value="F:diguanylate cyclase activity"/>
    <property type="evidence" value="ECO:0007669"/>
    <property type="project" value="UniProtKB-EC"/>
</dbReference>
<feature type="domain" description="GGDEF" evidence="4">
    <location>
        <begin position="207"/>
        <end position="339"/>
    </location>
</feature>
<organism evidence="5 6">
    <name type="scientific">Marinomonas profundi</name>
    <dbReference type="NCBI Taxonomy" id="2726122"/>
    <lineage>
        <taxon>Bacteria</taxon>
        <taxon>Pseudomonadati</taxon>
        <taxon>Pseudomonadota</taxon>
        <taxon>Gammaproteobacteria</taxon>
        <taxon>Oceanospirillales</taxon>
        <taxon>Oceanospirillaceae</taxon>
        <taxon>Marinomonas</taxon>
    </lineage>
</organism>
<comment type="caution">
    <text evidence="5">The sequence shown here is derived from an EMBL/GenBank/DDBJ whole genome shotgun (WGS) entry which is preliminary data.</text>
</comment>
<dbReference type="PANTHER" id="PTHR45138:SF9">
    <property type="entry name" value="DIGUANYLATE CYCLASE DGCM-RELATED"/>
    <property type="match status" value="1"/>
</dbReference>
<evidence type="ECO:0000256" key="3">
    <source>
        <dbReference type="ARBA" id="ARBA00034247"/>
    </source>
</evidence>
<dbReference type="Gene3D" id="3.30.70.270">
    <property type="match status" value="1"/>
</dbReference>
<gene>
    <name evidence="5" type="ORF">HGG82_07225</name>
</gene>
<name>A0A847R5S5_9GAMM</name>
<dbReference type="InterPro" id="IPR000160">
    <property type="entry name" value="GGDEF_dom"/>
</dbReference>
<dbReference type="EC" id="2.7.7.65" evidence="2"/>